<comment type="caution">
    <text evidence="2">The sequence shown here is derived from an EMBL/GenBank/DDBJ whole genome shotgun (WGS) entry which is preliminary data.</text>
</comment>
<organism evidence="2 3">
    <name type="scientific">Heyndrickxia camelliae</name>
    <dbReference type="NCBI Taxonomy" id="1707093"/>
    <lineage>
        <taxon>Bacteria</taxon>
        <taxon>Bacillati</taxon>
        <taxon>Bacillota</taxon>
        <taxon>Bacilli</taxon>
        <taxon>Bacillales</taxon>
        <taxon>Bacillaceae</taxon>
        <taxon>Heyndrickxia</taxon>
    </lineage>
</organism>
<proteinExistence type="predicted"/>
<name>A0A2N3LLN2_9BACI</name>
<dbReference type="AlphaFoldDB" id="A0A2N3LLN2"/>
<evidence type="ECO:0000313" key="3">
    <source>
        <dbReference type="Proteomes" id="UP000233440"/>
    </source>
</evidence>
<gene>
    <name evidence="2" type="ORF">CWO92_07145</name>
</gene>
<feature type="transmembrane region" description="Helical" evidence="1">
    <location>
        <begin position="20"/>
        <end position="37"/>
    </location>
</feature>
<dbReference type="EMBL" id="PIQO01000004">
    <property type="protein sequence ID" value="PKR85485.1"/>
    <property type="molecule type" value="Genomic_DNA"/>
</dbReference>
<evidence type="ECO:0000256" key="1">
    <source>
        <dbReference type="SAM" id="Phobius"/>
    </source>
</evidence>
<dbReference type="RefSeq" id="WP_101353535.1">
    <property type="nucleotide sequence ID" value="NZ_PIQO01000004.1"/>
</dbReference>
<sequence>MTDHDSSIKKPSEPKEEGSIWAGIGIGIGIYLITFFIEMKFALLFFAGPIVHLFAIIFFFAKGKKFTGIGLLILAGIMILLASACFGLIIFSLNNGG</sequence>
<dbReference type="Proteomes" id="UP000233440">
    <property type="component" value="Unassembled WGS sequence"/>
</dbReference>
<keyword evidence="1" id="KW-0812">Transmembrane</keyword>
<accession>A0A2N3LLN2</accession>
<feature type="transmembrane region" description="Helical" evidence="1">
    <location>
        <begin position="43"/>
        <end position="61"/>
    </location>
</feature>
<keyword evidence="1" id="KW-0472">Membrane</keyword>
<keyword evidence="1" id="KW-1133">Transmembrane helix</keyword>
<reference evidence="2 3" key="1">
    <citation type="submission" date="2017-11" db="EMBL/GenBank/DDBJ databases">
        <title>Bacillus camelliae sp. nov., isolated from pu'er tea.</title>
        <authorList>
            <person name="Niu L."/>
        </authorList>
    </citation>
    <scope>NUCLEOTIDE SEQUENCE [LARGE SCALE GENOMIC DNA]</scope>
    <source>
        <strain evidence="2 3">7578-1</strain>
    </source>
</reference>
<feature type="transmembrane region" description="Helical" evidence="1">
    <location>
        <begin position="68"/>
        <end position="91"/>
    </location>
</feature>
<protein>
    <submittedName>
        <fullName evidence="2">Uncharacterized protein</fullName>
    </submittedName>
</protein>
<evidence type="ECO:0000313" key="2">
    <source>
        <dbReference type="EMBL" id="PKR85485.1"/>
    </source>
</evidence>
<keyword evidence="3" id="KW-1185">Reference proteome</keyword>